<keyword evidence="5" id="KW-1185">Reference proteome</keyword>
<feature type="region of interest" description="Disordered" evidence="2">
    <location>
        <begin position="1"/>
        <end position="37"/>
    </location>
</feature>
<evidence type="ECO:0000313" key="5">
    <source>
        <dbReference type="Proteomes" id="UP000230066"/>
    </source>
</evidence>
<comment type="caution">
    <text evidence="4">The sequence shown here is derived from an EMBL/GenBank/DDBJ whole genome shotgun (WGS) entry which is preliminary data.</text>
</comment>
<keyword evidence="1" id="KW-0175">Coiled coil</keyword>
<dbReference type="EMBL" id="JXXN02004487">
    <property type="protein sequence ID" value="THD20558.1"/>
    <property type="molecule type" value="Genomic_DNA"/>
</dbReference>
<keyword evidence="3" id="KW-0472">Membrane</keyword>
<name>A0A4E0RFT6_FASHE</name>
<feature type="compositionally biased region" description="Polar residues" evidence="2">
    <location>
        <begin position="25"/>
        <end position="34"/>
    </location>
</feature>
<feature type="compositionally biased region" description="Basic and acidic residues" evidence="2">
    <location>
        <begin position="7"/>
        <end position="24"/>
    </location>
</feature>
<sequence length="329" mass="37268">MGGGTQMKREDSFEVIEGEDHSSTPEEYSSNNDLEVSVNGKRMESSAFFVESSYEKENANLTTDNENPALKNGELVESSEEARTVDLTISPKPSADTTATLGPIQPFEFNLPALCTDSHALPGHDSESVRQTVPRENRLTRTGILESNNLTRWYFPIIFVLSGIILAQFVANRGDSIKIAQLRSDLIALKADYTIGFRRQSYEPSPTVSDLKAQIAEMDAERIQLVQRAELYETRERELQRTVEKLQSERTKLLDEIRENTAQHETNVHELQRLIVDLQAERKKLMDALELLRGALLDLRKRSVYVPGARFINRIICDILHNCPEPFAF</sequence>
<proteinExistence type="predicted"/>
<evidence type="ECO:0000256" key="2">
    <source>
        <dbReference type="SAM" id="MobiDB-lite"/>
    </source>
</evidence>
<accession>A0A4E0RFT6</accession>
<organism evidence="4 5">
    <name type="scientific">Fasciola hepatica</name>
    <name type="common">Liver fluke</name>
    <dbReference type="NCBI Taxonomy" id="6192"/>
    <lineage>
        <taxon>Eukaryota</taxon>
        <taxon>Metazoa</taxon>
        <taxon>Spiralia</taxon>
        <taxon>Lophotrochozoa</taxon>
        <taxon>Platyhelminthes</taxon>
        <taxon>Trematoda</taxon>
        <taxon>Digenea</taxon>
        <taxon>Plagiorchiida</taxon>
        <taxon>Echinostomata</taxon>
        <taxon>Echinostomatoidea</taxon>
        <taxon>Fasciolidae</taxon>
        <taxon>Fasciola</taxon>
    </lineage>
</organism>
<protein>
    <submittedName>
        <fullName evidence="4">Uncharacterized protein</fullName>
    </submittedName>
</protein>
<reference evidence="4" key="1">
    <citation type="submission" date="2019-03" db="EMBL/GenBank/DDBJ databases">
        <title>Improved annotation for the trematode Fasciola hepatica.</title>
        <authorList>
            <person name="Choi Y.-J."/>
            <person name="Martin J."/>
            <person name="Mitreva M."/>
        </authorList>
    </citation>
    <scope>NUCLEOTIDE SEQUENCE [LARGE SCALE GENOMIC DNA]</scope>
</reference>
<evidence type="ECO:0000313" key="4">
    <source>
        <dbReference type="EMBL" id="THD20558.1"/>
    </source>
</evidence>
<evidence type="ECO:0000256" key="3">
    <source>
        <dbReference type="SAM" id="Phobius"/>
    </source>
</evidence>
<dbReference type="AlphaFoldDB" id="A0A4E0RFT6"/>
<keyword evidence="3" id="KW-0812">Transmembrane</keyword>
<evidence type="ECO:0000256" key="1">
    <source>
        <dbReference type="SAM" id="Coils"/>
    </source>
</evidence>
<dbReference type="Proteomes" id="UP000230066">
    <property type="component" value="Unassembled WGS sequence"/>
</dbReference>
<keyword evidence="3" id="KW-1133">Transmembrane helix</keyword>
<feature type="transmembrane region" description="Helical" evidence="3">
    <location>
        <begin position="153"/>
        <end position="171"/>
    </location>
</feature>
<feature type="coiled-coil region" evidence="1">
    <location>
        <begin position="208"/>
        <end position="302"/>
    </location>
</feature>
<gene>
    <name evidence="4" type="ORF">D915_008737</name>
</gene>